<evidence type="ECO:0000256" key="8">
    <source>
        <dbReference type="ARBA" id="ARBA00048679"/>
    </source>
</evidence>
<dbReference type="Gene3D" id="1.10.510.10">
    <property type="entry name" value="Transferase(Phosphotransferase) domain 1"/>
    <property type="match status" value="1"/>
</dbReference>
<feature type="domain" description="FHA" evidence="11">
    <location>
        <begin position="76"/>
        <end position="130"/>
    </location>
</feature>
<comment type="catalytic activity">
    <reaction evidence="7">
        <text>L-threonyl-[protein] + ATP = O-phospho-L-threonyl-[protein] + ADP + H(+)</text>
        <dbReference type="Rhea" id="RHEA:46608"/>
        <dbReference type="Rhea" id="RHEA-COMP:11060"/>
        <dbReference type="Rhea" id="RHEA-COMP:11605"/>
        <dbReference type="ChEBI" id="CHEBI:15378"/>
        <dbReference type="ChEBI" id="CHEBI:30013"/>
        <dbReference type="ChEBI" id="CHEBI:30616"/>
        <dbReference type="ChEBI" id="CHEBI:61977"/>
        <dbReference type="ChEBI" id="CHEBI:456216"/>
        <dbReference type="EC" id="2.7.11.1"/>
    </reaction>
</comment>
<dbReference type="GO" id="GO:0004674">
    <property type="term" value="F:protein serine/threonine kinase activity"/>
    <property type="evidence" value="ECO:0007669"/>
    <property type="project" value="UniProtKB-KW"/>
</dbReference>
<evidence type="ECO:0000256" key="3">
    <source>
        <dbReference type="ARBA" id="ARBA00022527"/>
    </source>
</evidence>
<feature type="binding site" evidence="9">
    <location>
        <position position="235"/>
    </location>
    <ligand>
        <name>ATP</name>
        <dbReference type="ChEBI" id="CHEBI:30616"/>
    </ligand>
</feature>
<accession>A0A2B7XCJ3</accession>
<dbReference type="PROSITE" id="PS00107">
    <property type="entry name" value="PROTEIN_KINASE_ATP"/>
    <property type="match status" value="1"/>
</dbReference>
<dbReference type="Proteomes" id="UP000224080">
    <property type="component" value="Unassembled WGS sequence"/>
</dbReference>
<dbReference type="InterPro" id="IPR011009">
    <property type="entry name" value="Kinase-like_dom_sf"/>
</dbReference>
<sequence length="688" mass="77580">MAVDAEMVIGILKPVTWQAFKALELPHNKKYATEFSHSSDPKGKRRRRSIYPETPKTQLVLSFLDDSKPINPHRGFVFGSDENTCDVLLTDDPSHGVSGVHFRLSLNWHSGALLVWDESRLGTRVESKRTNSDITLEKLSHPIISGDEISAGLVIFKLVTPDRGRNQEIFNQNMRKYYDQWLKEIPSIGARSVTLHRRSTYWDPGKISTFEILGSGTSGTVHKAVDCEGKFYAVKILKSFNDPIENERAKAGFYKEAEALRELDHDHIVAVIKDMEVTGEHEAYIVMEYMPLGTLEQLGDLTPQNVVLLAYQVIDAILYIHTRGYAHRDIKPTNILVKSMEPLTFVLSDFGLVSRDPLRTFCGSDLYAAPEIYQSGPYTKRVDIWAIGIVILQYAAGLPARPTPWDHQRWFDSLAIFAPNFDPIQKTLRDFAGTILELEPDNRPSAEVCLTRIYSIMRGDVTNTLFDFRENNRRSTPAPQLLNNVTADDLRSWIHRDETKEPPRSINLTKICHGLGLPRSSMRSYLKRGGYASYVLPNTPRRRIVIGTYVSIPCAMEFVRARRPDLGWLLRELEQLDSSNATPGVPGPPRPVAPTTHSDSNSRSRPHGGSVRRSLDRSSPRASGDSVRGSLYRSSPQALGGSAQQGFIHGLSPLRDEDLTLQNLENLSSDDMEQYLNLNWDYELQQNP</sequence>
<evidence type="ECO:0000256" key="5">
    <source>
        <dbReference type="ARBA" id="ARBA00022777"/>
    </source>
</evidence>
<evidence type="ECO:0000313" key="13">
    <source>
        <dbReference type="EMBL" id="PGH06620.1"/>
    </source>
</evidence>
<comment type="caution">
    <text evidence="13">The sequence shown here is derived from an EMBL/GenBank/DDBJ whole genome shotgun (WGS) entry which is preliminary data.</text>
</comment>
<dbReference type="InterPro" id="IPR000719">
    <property type="entry name" value="Prot_kinase_dom"/>
</dbReference>
<dbReference type="PANTHER" id="PTHR44167:SF24">
    <property type="entry name" value="SERINE_THREONINE-PROTEIN KINASE CHK2"/>
    <property type="match status" value="1"/>
</dbReference>
<keyword evidence="3 13" id="KW-0723">Serine/threonine-protein kinase</keyword>
<protein>
    <recommendedName>
        <fullName evidence="2">non-specific serine/threonine protein kinase</fullName>
        <ecNumber evidence="2">2.7.11.1</ecNumber>
    </recommendedName>
</protein>
<feature type="compositionally biased region" description="Polar residues" evidence="10">
    <location>
        <begin position="632"/>
        <end position="644"/>
    </location>
</feature>
<evidence type="ECO:0000256" key="10">
    <source>
        <dbReference type="SAM" id="MobiDB-lite"/>
    </source>
</evidence>
<dbReference type="CDD" id="cd14014">
    <property type="entry name" value="STKc_PknB_like"/>
    <property type="match status" value="1"/>
</dbReference>
<comment type="similarity">
    <text evidence="1">Belongs to the protein kinase superfamily. CAMK Ser/Thr protein kinase family. CHEK2 subfamily.</text>
</comment>
<dbReference type="SMART" id="SM00220">
    <property type="entry name" value="S_TKc"/>
    <property type="match status" value="1"/>
</dbReference>
<keyword evidence="4 9" id="KW-0547">Nucleotide-binding</keyword>
<dbReference type="SUPFAM" id="SSF49879">
    <property type="entry name" value="SMAD/FHA domain"/>
    <property type="match status" value="1"/>
</dbReference>
<keyword evidence="6 9" id="KW-0067">ATP-binding</keyword>
<reference evidence="13 14" key="1">
    <citation type="submission" date="2017-10" db="EMBL/GenBank/DDBJ databases">
        <title>Comparative genomics in systemic dimorphic fungi from Ajellomycetaceae.</title>
        <authorList>
            <person name="Munoz J.F."/>
            <person name="Mcewen J.G."/>
            <person name="Clay O.K."/>
            <person name="Cuomo C.A."/>
        </authorList>
    </citation>
    <scope>NUCLEOTIDE SEQUENCE [LARGE SCALE GENOMIC DNA]</scope>
    <source>
        <strain evidence="13 14">UAMH130</strain>
    </source>
</reference>
<name>A0A2B7XCJ3_9EURO</name>
<dbReference type="STRING" id="2060905.A0A2B7XCJ3"/>
<comment type="catalytic activity">
    <reaction evidence="8">
        <text>L-seryl-[protein] + ATP = O-phospho-L-seryl-[protein] + ADP + H(+)</text>
        <dbReference type="Rhea" id="RHEA:17989"/>
        <dbReference type="Rhea" id="RHEA-COMP:9863"/>
        <dbReference type="Rhea" id="RHEA-COMP:11604"/>
        <dbReference type="ChEBI" id="CHEBI:15378"/>
        <dbReference type="ChEBI" id="CHEBI:29999"/>
        <dbReference type="ChEBI" id="CHEBI:30616"/>
        <dbReference type="ChEBI" id="CHEBI:83421"/>
        <dbReference type="ChEBI" id="CHEBI:456216"/>
        <dbReference type="EC" id="2.7.11.1"/>
    </reaction>
</comment>
<evidence type="ECO:0000259" key="12">
    <source>
        <dbReference type="PROSITE" id="PS50011"/>
    </source>
</evidence>
<organism evidence="13 14">
    <name type="scientific">Blastomyces parvus</name>
    <dbReference type="NCBI Taxonomy" id="2060905"/>
    <lineage>
        <taxon>Eukaryota</taxon>
        <taxon>Fungi</taxon>
        <taxon>Dikarya</taxon>
        <taxon>Ascomycota</taxon>
        <taxon>Pezizomycotina</taxon>
        <taxon>Eurotiomycetes</taxon>
        <taxon>Eurotiomycetidae</taxon>
        <taxon>Onygenales</taxon>
        <taxon>Ajellomycetaceae</taxon>
        <taxon>Blastomyces</taxon>
    </lineage>
</organism>
<dbReference type="GO" id="GO:0005634">
    <property type="term" value="C:nucleus"/>
    <property type="evidence" value="ECO:0007669"/>
    <property type="project" value="TreeGrafter"/>
</dbReference>
<dbReference type="GO" id="GO:0005524">
    <property type="term" value="F:ATP binding"/>
    <property type="evidence" value="ECO:0007669"/>
    <property type="project" value="UniProtKB-UniRule"/>
</dbReference>
<proteinExistence type="inferred from homology"/>
<dbReference type="InterPro" id="IPR000253">
    <property type="entry name" value="FHA_dom"/>
</dbReference>
<keyword evidence="5 13" id="KW-0418">Kinase</keyword>
<dbReference type="Gene3D" id="2.60.200.20">
    <property type="match status" value="1"/>
</dbReference>
<dbReference type="PROSITE" id="PS50011">
    <property type="entry name" value="PROTEIN_KINASE_DOM"/>
    <property type="match status" value="1"/>
</dbReference>
<keyword evidence="14" id="KW-1185">Reference proteome</keyword>
<evidence type="ECO:0000259" key="11">
    <source>
        <dbReference type="PROSITE" id="PS50006"/>
    </source>
</evidence>
<evidence type="ECO:0000256" key="9">
    <source>
        <dbReference type="PROSITE-ProRule" id="PRU10141"/>
    </source>
</evidence>
<dbReference type="InterPro" id="IPR008984">
    <property type="entry name" value="SMAD_FHA_dom_sf"/>
</dbReference>
<keyword evidence="5 13" id="KW-0808">Transferase</keyword>
<evidence type="ECO:0000313" key="14">
    <source>
        <dbReference type="Proteomes" id="UP000224080"/>
    </source>
</evidence>
<dbReference type="PROSITE" id="PS50006">
    <property type="entry name" value="FHA_DOMAIN"/>
    <property type="match status" value="1"/>
</dbReference>
<feature type="domain" description="Protein kinase" evidence="12">
    <location>
        <begin position="207"/>
        <end position="457"/>
    </location>
</feature>
<dbReference type="OrthoDB" id="10252171at2759"/>
<evidence type="ECO:0000256" key="7">
    <source>
        <dbReference type="ARBA" id="ARBA00047899"/>
    </source>
</evidence>
<dbReference type="EC" id="2.7.11.1" evidence="2"/>
<dbReference type="PANTHER" id="PTHR44167">
    <property type="entry name" value="OVARIAN-SPECIFIC SERINE/THREONINE-PROTEIN KINASE LOK-RELATED"/>
    <property type="match status" value="1"/>
</dbReference>
<evidence type="ECO:0000256" key="4">
    <source>
        <dbReference type="ARBA" id="ARBA00022741"/>
    </source>
</evidence>
<dbReference type="AlphaFoldDB" id="A0A2B7XCJ3"/>
<dbReference type="PROSITE" id="PS00108">
    <property type="entry name" value="PROTEIN_KINASE_ST"/>
    <property type="match status" value="1"/>
</dbReference>
<evidence type="ECO:0000256" key="2">
    <source>
        <dbReference type="ARBA" id="ARBA00012513"/>
    </source>
</evidence>
<dbReference type="GO" id="GO:0044773">
    <property type="term" value="P:mitotic DNA damage checkpoint signaling"/>
    <property type="evidence" value="ECO:0007669"/>
    <property type="project" value="TreeGrafter"/>
</dbReference>
<dbReference type="InterPro" id="IPR017441">
    <property type="entry name" value="Protein_kinase_ATP_BS"/>
</dbReference>
<gene>
    <name evidence="13" type="ORF">GX51_02247</name>
</gene>
<feature type="region of interest" description="Disordered" evidence="10">
    <location>
        <begin position="578"/>
        <end position="644"/>
    </location>
</feature>
<dbReference type="InterPro" id="IPR008271">
    <property type="entry name" value="Ser/Thr_kinase_AS"/>
</dbReference>
<dbReference type="SUPFAM" id="SSF56112">
    <property type="entry name" value="Protein kinase-like (PK-like)"/>
    <property type="match status" value="1"/>
</dbReference>
<dbReference type="Pfam" id="PF00069">
    <property type="entry name" value="Pkinase"/>
    <property type="match status" value="1"/>
</dbReference>
<dbReference type="EMBL" id="PDNC01000020">
    <property type="protein sequence ID" value="PGH06620.1"/>
    <property type="molecule type" value="Genomic_DNA"/>
</dbReference>
<evidence type="ECO:0000256" key="6">
    <source>
        <dbReference type="ARBA" id="ARBA00022840"/>
    </source>
</evidence>
<evidence type="ECO:0000256" key="1">
    <source>
        <dbReference type="ARBA" id="ARBA00005575"/>
    </source>
</evidence>
<dbReference type="CDD" id="cd00060">
    <property type="entry name" value="FHA"/>
    <property type="match status" value="1"/>
</dbReference>